<keyword evidence="3" id="KW-1185">Reference proteome</keyword>
<protein>
    <submittedName>
        <fullName evidence="2">Uncharacterized protein</fullName>
    </submittedName>
</protein>
<accession>A0A5N6UZ74</accession>
<evidence type="ECO:0000313" key="3">
    <source>
        <dbReference type="Proteomes" id="UP000326950"/>
    </source>
</evidence>
<keyword evidence="1" id="KW-0472">Membrane</keyword>
<gene>
    <name evidence="2" type="ORF">BDV40DRAFT_261993</name>
</gene>
<dbReference type="EMBL" id="ML738613">
    <property type="protein sequence ID" value="KAE8163917.1"/>
    <property type="molecule type" value="Genomic_DNA"/>
</dbReference>
<dbReference type="Proteomes" id="UP000326950">
    <property type="component" value="Unassembled WGS sequence"/>
</dbReference>
<proteinExistence type="predicted"/>
<evidence type="ECO:0000256" key="1">
    <source>
        <dbReference type="SAM" id="Phobius"/>
    </source>
</evidence>
<sequence>MIGGFSNPTVSLDAITLLTPFFFLAFLSYFSHSPFLSCLKDAETDCNEFHC</sequence>
<keyword evidence="1" id="KW-0812">Transmembrane</keyword>
<reference evidence="2 3" key="1">
    <citation type="submission" date="2019-04" db="EMBL/GenBank/DDBJ databases">
        <title>Friends and foes A comparative genomics study of 23 Aspergillus species from section Flavi.</title>
        <authorList>
            <consortium name="DOE Joint Genome Institute"/>
            <person name="Kjaerbolling I."/>
            <person name="Vesth T."/>
            <person name="Frisvad J.C."/>
            <person name="Nybo J.L."/>
            <person name="Theobald S."/>
            <person name="Kildgaard S."/>
            <person name="Isbrandt T."/>
            <person name="Kuo A."/>
            <person name="Sato A."/>
            <person name="Lyhne E.K."/>
            <person name="Kogle M.E."/>
            <person name="Wiebenga A."/>
            <person name="Kun R.S."/>
            <person name="Lubbers R.J."/>
            <person name="Makela M.R."/>
            <person name="Barry K."/>
            <person name="Chovatia M."/>
            <person name="Clum A."/>
            <person name="Daum C."/>
            <person name="Haridas S."/>
            <person name="He G."/>
            <person name="LaButti K."/>
            <person name="Lipzen A."/>
            <person name="Mondo S."/>
            <person name="Riley R."/>
            <person name="Salamov A."/>
            <person name="Simmons B.A."/>
            <person name="Magnuson J.K."/>
            <person name="Henrissat B."/>
            <person name="Mortensen U.H."/>
            <person name="Larsen T.O."/>
            <person name="Devries R.P."/>
            <person name="Grigoriev I.V."/>
            <person name="Machida M."/>
            <person name="Baker S.E."/>
            <person name="Andersen M.R."/>
        </authorList>
    </citation>
    <scope>NUCLEOTIDE SEQUENCE [LARGE SCALE GENOMIC DNA]</scope>
    <source>
        <strain evidence="2 3">CBS 117626</strain>
    </source>
</reference>
<dbReference type="AlphaFoldDB" id="A0A5N6UZ74"/>
<feature type="transmembrane region" description="Helical" evidence="1">
    <location>
        <begin position="12"/>
        <end position="30"/>
    </location>
</feature>
<evidence type="ECO:0000313" key="2">
    <source>
        <dbReference type="EMBL" id="KAE8163917.1"/>
    </source>
</evidence>
<name>A0A5N6UZ74_ASPTM</name>
<organism evidence="2 3">
    <name type="scientific">Aspergillus tamarii</name>
    <dbReference type="NCBI Taxonomy" id="41984"/>
    <lineage>
        <taxon>Eukaryota</taxon>
        <taxon>Fungi</taxon>
        <taxon>Dikarya</taxon>
        <taxon>Ascomycota</taxon>
        <taxon>Pezizomycotina</taxon>
        <taxon>Eurotiomycetes</taxon>
        <taxon>Eurotiomycetidae</taxon>
        <taxon>Eurotiales</taxon>
        <taxon>Aspergillaceae</taxon>
        <taxon>Aspergillus</taxon>
        <taxon>Aspergillus subgen. Circumdati</taxon>
    </lineage>
</organism>
<keyword evidence="1" id="KW-1133">Transmembrane helix</keyword>